<dbReference type="PROSITE" id="PS01124">
    <property type="entry name" value="HTH_ARAC_FAMILY_2"/>
    <property type="match status" value="1"/>
</dbReference>
<dbReference type="InterPro" id="IPR009057">
    <property type="entry name" value="Homeodomain-like_sf"/>
</dbReference>
<evidence type="ECO:0000313" key="7">
    <source>
        <dbReference type="Proteomes" id="UP000002216"/>
    </source>
</evidence>
<dbReference type="SUPFAM" id="SSF46689">
    <property type="entry name" value="Homeodomain-like"/>
    <property type="match status" value="2"/>
</dbReference>
<dbReference type="KEGG" id="dba:Dbac_1472"/>
<dbReference type="InterPro" id="IPR003313">
    <property type="entry name" value="AraC-bd"/>
</dbReference>
<dbReference type="InterPro" id="IPR018060">
    <property type="entry name" value="HTH_AraC"/>
</dbReference>
<dbReference type="InterPro" id="IPR050204">
    <property type="entry name" value="AraC_XylS_family_regulators"/>
</dbReference>
<evidence type="ECO:0000256" key="1">
    <source>
        <dbReference type="ARBA" id="ARBA00023015"/>
    </source>
</evidence>
<keyword evidence="2" id="KW-0238">DNA-binding</keyword>
<dbReference type="InterPro" id="IPR020449">
    <property type="entry name" value="Tscrpt_reg_AraC-type_HTH"/>
</dbReference>
<dbReference type="Pfam" id="PF02311">
    <property type="entry name" value="AraC_binding"/>
    <property type="match status" value="1"/>
</dbReference>
<dbReference type="SUPFAM" id="SSF51215">
    <property type="entry name" value="Regulatory protein AraC"/>
    <property type="match status" value="1"/>
</dbReference>
<evidence type="ECO:0000259" key="5">
    <source>
        <dbReference type="PROSITE" id="PS01124"/>
    </source>
</evidence>
<feature type="domain" description="HTH araC/xylS-type" evidence="5">
    <location>
        <begin position="171"/>
        <end position="268"/>
    </location>
</feature>
<keyword evidence="1" id="KW-0805">Transcription regulation</keyword>
<keyword evidence="3" id="KW-0010">Activator</keyword>
<sequence>MPCPSINFLHVQPGLEMSQVARSSHVFPRHFHDDLYAIGLMRQGASYCLGPSHSEATVRQGQACLINPGQVHSGVPISDDTISYTMFYLHADLVRNMAEDMSRRPGTAPEFTALICDRPDLVMSLHGLAQALAASNGLARESALVRTLGDILGAHGGVKSKSPEHAPVLVRQATEILRSNLEQKITLRAMAAMLGISQYQLLRAFKRQTGVPPHVFRTQQRVERARSLIRHGMVLSEVAQATGFSDQSHFSNTFKLYTGATPGQYALLP</sequence>
<dbReference type="PROSITE" id="PS00041">
    <property type="entry name" value="HTH_ARAC_FAMILY_1"/>
    <property type="match status" value="1"/>
</dbReference>
<protein>
    <submittedName>
        <fullName evidence="6">Transcriptional regulator, AraC family</fullName>
    </submittedName>
</protein>
<dbReference type="AlphaFoldDB" id="C7LTU3"/>
<keyword evidence="4" id="KW-0804">Transcription</keyword>
<dbReference type="SMART" id="SM00342">
    <property type="entry name" value="HTH_ARAC"/>
    <property type="match status" value="1"/>
</dbReference>
<evidence type="ECO:0000313" key="6">
    <source>
        <dbReference type="EMBL" id="ACU89566.1"/>
    </source>
</evidence>
<accession>C7LTU3</accession>
<dbReference type="eggNOG" id="COG2207">
    <property type="taxonomic scope" value="Bacteria"/>
</dbReference>
<evidence type="ECO:0000256" key="2">
    <source>
        <dbReference type="ARBA" id="ARBA00023125"/>
    </source>
</evidence>
<keyword evidence="7" id="KW-1185">Reference proteome</keyword>
<evidence type="ECO:0000256" key="3">
    <source>
        <dbReference type="ARBA" id="ARBA00023159"/>
    </source>
</evidence>
<dbReference type="STRING" id="525897.Dbac_1472"/>
<dbReference type="InterPro" id="IPR018062">
    <property type="entry name" value="HTH_AraC-typ_CS"/>
</dbReference>
<gene>
    <name evidence="6" type="ordered locus">Dbac_1472</name>
</gene>
<dbReference type="PANTHER" id="PTHR46796">
    <property type="entry name" value="HTH-TYPE TRANSCRIPTIONAL ACTIVATOR RHAS-RELATED"/>
    <property type="match status" value="1"/>
</dbReference>
<proteinExistence type="predicted"/>
<dbReference type="PANTHER" id="PTHR46796:SF2">
    <property type="entry name" value="TRANSCRIPTIONAL REGULATORY PROTEIN"/>
    <property type="match status" value="1"/>
</dbReference>
<reference evidence="6 7" key="1">
    <citation type="journal article" date="2009" name="Stand. Genomic Sci.">
        <title>Complete genome sequence of Desulfomicrobium baculatum type strain (X).</title>
        <authorList>
            <person name="Copeland A."/>
            <person name="Spring S."/>
            <person name="Goker M."/>
            <person name="Schneider S."/>
            <person name="Lapidus A."/>
            <person name="Del Rio T.G."/>
            <person name="Tice H."/>
            <person name="Cheng J.F."/>
            <person name="Chen F."/>
            <person name="Nolan M."/>
            <person name="Bruce D."/>
            <person name="Goodwin L."/>
            <person name="Pitluck S."/>
            <person name="Ivanova N."/>
            <person name="Mavrommatis K."/>
            <person name="Ovchinnikova G."/>
            <person name="Pati A."/>
            <person name="Chen A."/>
            <person name="Palaniappan K."/>
            <person name="Land M."/>
            <person name="Hauser L."/>
            <person name="Chang Y.J."/>
            <person name="Jeffries C.C."/>
            <person name="Meincke L."/>
            <person name="Sims D."/>
            <person name="Brettin T."/>
            <person name="Detter J.C."/>
            <person name="Han C."/>
            <person name="Chain P."/>
            <person name="Bristow J."/>
            <person name="Eisen J.A."/>
            <person name="Markowitz V."/>
            <person name="Hugenholtz P."/>
            <person name="Kyrpides N.C."/>
            <person name="Klenk H.P."/>
            <person name="Lucas S."/>
        </authorList>
    </citation>
    <scope>NUCLEOTIDE SEQUENCE [LARGE SCALE GENOMIC DNA]</scope>
    <source>
        <strain evidence="7">DSM 4028 / VKM B-1378 / X</strain>
    </source>
</reference>
<dbReference type="InterPro" id="IPR037923">
    <property type="entry name" value="HTH-like"/>
</dbReference>
<dbReference type="Gene3D" id="1.10.10.60">
    <property type="entry name" value="Homeodomain-like"/>
    <property type="match status" value="2"/>
</dbReference>
<dbReference type="PRINTS" id="PR00032">
    <property type="entry name" value="HTHARAC"/>
</dbReference>
<dbReference type="HOGENOM" id="CLU_000445_88_16_7"/>
<dbReference type="EMBL" id="CP001629">
    <property type="protein sequence ID" value="ACU89566.1"/>
    <property type="molecule type" value="Genomic_DNA"/>
</dbReference>
<name>C7LTU3_DESBD</name>
<evidence type="ECO:0000256" key="4">
    <source>
        <dbReference type="ARBA" id="ARBA00023163"/>
    </source>
</evidence>
<dbReference type="GO" id="GO:0043565">
    <property type="term" value="F:sequence-specific DNA binding"/>
    <property type="evidence" value="ECO:0007669"/>
    <property type="project" value="InterPro"/>
</dbReference>
<dbReference type="RefSeq" id="WP_015773660.1">
    <property type="nucleotide sequence ID" value="NC_013173.1"/>
</dbReference>
<dbReference type="Proteomes" id="UP000002216">
    <property type="component" value="Chromosome"/>
</dbReference>
<dbReference type="GO" id="GO:0003700">
    <property type="term" value="F:DNA-binding transcription factor activity"/>
    <property type="evidence" value="ECO:0007669"/>
    <property type="project" value="InterPro"/>
</dbReference>
<organism evidence="6 7">
    <name type="scientific">Desulfomicrobium baculatum (strain DSM 4028 / VKM B-1378 / X)</name>
    <name type="common">Desulfovibrio baculatus</name>
    <dbReference type="NCBI Taxonomy" id="525897"/>
    <lineage>
        <taxon>Bacteria</taxon>
        <taxon>Pseudomonadati</taxon>
        <taxon>Thermodesulfobacteriota</taxon>
        <taxon>Desulfovibrionia</taxon>
        <taxon>Desulfovibrionales</taxon>
        <taxon>Desulfomicrobiaceae</taxon>
        <taxon>Desulfomicrobium</taxon>
    </lineage>
</organism>
<dbReference type="Pfam" id="PF12833">
    <property type="entry name" value="HTH_18"/>
    <property type="match status" value="1"/>
</dbReference>